<dbReference type="InterPro" id="IPR007848">
    <property type="entry name" value="Small_mtfrase_dom"/>
</dbReference>
<dbReference type="AlphaFoldDB" id="A0A1E8GLQ6"/>
<dbReference type="Proteomes" id="UP000178622">
    <property type="component" value="Unassembled WGS sequence"/>
</dbReference>
<protein>
    <recommendedName>
        <fullName evidence="1">Methyltransferase small domain-containing protein</fullName>
    </recommendedName>
</protein>
<gene>
    <name evidence="2" type="ORF">BG261_04495</name>
</gene>
<dbReference type="RefSeq" id="WP_070792494.1">
    <property type="nucleotide sequence ID" value="NZ_MKIR01000022.1"/>
</dbReference>
<sequence>MPNQILKEGERIDQLHSSDVKIIQNKDVFSYSVDSVLLSRFPRIPKKNATIVDMCAGNGAVGLFASKNTQAKIYEIEIQGRLADMASRSVQLNKLDEQVTVINDDLKNSLEYLKPSSIDLLFCNPPYFKVEPDSNINENEHYTLARHEISTNLDEILTVSQKLLKSNGHLAMVHRPDRFFEIIDKMRERRLIPKKIQFVYPKAGANANILLIDAIKDGRPGGEQILAPLILHESDGSYTKEVFEIYYGKQ</sequence>
<dbReference type="GO" id="GO:0008170">
    <property type="term" value="F:N-methyltransferase activity"/>
    <property type="evidence" value="ECO:0007669"/>
    <property type="project" value="UniProtKB-ARBA"/>
</dbReference>
<dbReference type="Gene3D" id="3.40.50.150">
    <property type="entry name" value="Vaccinia Virus protein VP39"/>
    <property type="match status" value="1"/>
</dbReference>
<dbReference type="Pfam" id="PF05175">
    <property type="entry name" value="MTS"/>
    <property type="match status" value="1"/>
</dbReference>
<dbReference type="SUPFAM" id="SSF53335">
    <property type="entry name" value="S-adenosyl-L-methionine-dependent methyltransferases"/>
    <property type="match status" value="1"/>
</dbReference>
<dbReference type="PROSITE" id="PS00092">
    <property type="entry name" value="N6_MTASE"/>
    <property type="match status" value="1"/>
</dbReference>
<comment type="caution">
    <text evidence="2">The sequence shown here is derived from an EMBL/GenBank/DDBJ whole genome shotgun (WGS) entry which is preliminary data.</text>
</comment>
<dbReference type="EMBL" id="MKIR01000022">
    <property type="protein sequence ID" value="OFI48926.1"/>
    <property type="molecule type" value="Genomic_DNA"/>
</dbReference>
<dbReference type="GO" id="GO:0008757">
    <property type="term" value="F:S-adenosylmethionine-dependent methyltransferase activity"/>
    <property type="evidence" value="ECO:0007669"/>
    <property type="project" value="UniProtKB-ARBA"/>
</dbReference>
<dbReference type="GO" id="GO:0032259">
    <property type="term" value="P:methylation"/>
    <property type="evidence" value="ECO:0007669"/>
    <property type="project" value="InterPro"/>
</dbReference>
<evidence type="ECO:0000313" key="3">
    <source>
        <dbReference type="Proteomes" id="UP000178622"/>
    </source>
</evidence>
<reference evidence="3" key="1">
    <citation type="submission" date="2016-09" db="EMBL/GenBank/DDBJ databases">
        <title>Draft genome sequence of a novel species of the family Streptococcaceae isolated from flowers.</title>
        <authorList>
            <person name="Chuah L.-O."/>
            <person name="Yap K.-P."/>
            <person name="Thong K.L."/>
            <person name="Liong M.T."/>
            <person name="Ahmad R."/>
            <person name="Rusul G."/>
        </authorList>
    </citation>
    <scope>NUCLEOTIDE SEQUENCE [LARGE SCALE GENOMIC DNA]</scope>
    <source>
        <strain evidence="3">DF1</strain>
    </source>
</reference>
<evidence type="ECO:0000259" key="1">
    <source>
        <dbReference type="Pfam" id="PF05175"/>
    </source>
</evidence>
<dbReference type="STRING" id="1859473.BG261_04495"/>
<evidence type="ECO:0000313" key="2">
    <source>
        <dbReference type="EMBL" id="OFI48926.1"/>
    </source>
</evidence>
<organism evidence="2 3">
    <name type="scientific">Floricoccus tropicus</name>
    <dbReference type="NCBI Taxonomy" id="1859473"/>
    <lineage>
        <taxon>Bacteria</taxon>
        <taxon>Bacillati</taxon>
        <taxon>Bacillota</taxon>
        <taxon>Bacilli</taxon>
        <taxon>Lactobacillales</taxon>
        <taxon>Streptococcaceae</taxon>
        <taxon>Floricoccus</taxon>
    </lineage>
</organism>
<name>A0A1E8GLQ6_9LACT</name>
<dbReference type="InterPro" id="IPR002052">
    <property type="entry name" value="DNA_methylase_N6_adenine_CS"/>
</dbReference>
<feature type="domain" description="Methyltransferase small" evidence="1">
    <location>
        <begin position="20"/>
        <end position="175"/>
    </location>
</feature>
<dbReference type="CDD" id="cd02440">
    <property type="entry name" value="AdoMet_MTases"/>
    <property type="match status" value="1"/>
</dbReference>
<dbReference type="OrthoDB" id="9777257at2"/>
<dbReference type="PANTHER" id="PTHR47739:SF1">
    <property type="entry name" value="TRNA1(VAL) (ADENINE(37)-N6)-METHYLTRANSFERASE"/>
    <property type="match status" value="1"/>
</dbReference>
<dbReference type="GO" id="GO:0003676">
    <property type="term" value="F:nucleic acid binding"/>
    <property type="evidence" value="ECO:0007669"/>
    <property type="project" value="InterPro"/>
</dbReference>
<keyword evidence="3" id="KW-1185">Reference proteome</keyword>
<dbReference type="InterPro" id="IPR050210">
    <property type="entry name" value="tRNA_Adenine-N(6)_MTase"/>
</dbReference>
<proteinExistence type="predicted"/>
<dbReference type="PANTHER" id="PTHR47739">
    <property type="entry name" value="TRNA1(VAL) (ADENINE(37)-N6)-METHYLTRANSFERASE"/>
    <property type="match status" value="1"/>
</dbReference>
<accession>A0A1E8GLQ6</accession>
<dbReference type="InterPro" id="IPR029063">
    <property type="entry name" value="SAM-dependent_MTases_sf"/>
</dbReference>